<feature type="domain" description="DUF4604" evidence="2">
    <location>
        <begin position="13"/>
        <end position="205"/>
    </location>
</feature>
<proteinExistence type="predicted"/>
<feature type="region of interest" description="Disordered" evidence="1">
    <location>
        <begin position="75"/>
        <end position="205"/>
    </location>
</feature>
<dbReference type="InterPro" id="IPR027911">
    <property type="entry name" value="DUF4604"/>
</dbReference>
<comment type="caution">
    <text evidence="3">The sequence shown here is derived from an EMBL/GenBank/DDBJ whole genome shotgun (WGS) entry which is preliminary data.</text>
</comment>
<organism evidence="3 4">
    <name type="scientific">Jimgerdemannia flammicorona</name>
    <dbReference type="NCBI Taxonomy" id="994334"/>
    <lineage>
        <taxon>Eukaryota</taxon>
        <taxon>Fungi</taxon>
        <taxon>Fungi incertae sedis</taxon>
        <taxon>Mucoromycota</taxon>
        <taxon>Mucoromycotina</taxon>
        <taxon>Endogonomycetes</taxon>
        <taxon>Endogonales</taxon>
        <taxon>Endogonaceae</taxon>
        <taxon>Jimgerdemannia</taxon>
    </lineage>
</organism>
<feature type="compositionally biased region" description="Basic and acidic residues" evidence="1">
    <location>
        <begin position="159"/>
        <end position="179"/>
    </location>
</feature>
<evidence type="ECO:0000313" key="3">
    <source>
        <dbReference type="EMBL" id="RUS24787.1"/>
    </source>
</evidence>
<feature type="region of interest" description="Disordered" evidence="1">
    <location>
        <begin position="30"/>
        <end position="54"/>
    </location>
</feature>
<protein>
    <recommendedName>
        <fullName evidence="2">DUF4604 domain-containing protein</fullName>
    </recommendedName>
</protein>
<dbReference type="AlphaFoldDB" id="A0A433Q4T6"/>
<evidence type="ECO:0000313" key="4">
    <source>
        <dbReference type="Proteomes" id="UP000274822"/>
    </source>
</evidence>
<sequence>MPPKQHTPYQINKGLEYVRKVPPFLQAMMEKEQIRPPEQEKFRIDSGDEDDYDEQDEIDGAQIVVMKEGKHLSEDQVQEHMEKNGKSWIINSGNGGESSESDKEDVPAVDANGKILFRRPKSKKKGEVKNGKAKDTDAAKDLAQEIEEMKEKLGKKRKQGDEKEERNGDEKTKKKKGEDTGNNVTKKEKKKGLKGAGLLSFDQED</sequence>
<name>A0A433Q4T6_9FUNG</name>
<keyword evidence="4" id="KW-1185">Reference proteome</keyword>
<feature type="compositionally biased region" description="Basic and acidic residues" evidence="1">
    <location>
        <begin position="125"/>
        <end position="152"/>
    </location>
</feature>
<gene>
    <name evidence="3" type="ORF">BC938DRAFT_473073</name>
</gene>
<dbReference type="Pfam" id="PF15377">
    <property type="entry name" value="DUF4604"/>
    <property type="match status" value="1"/>
</dbReference>
<dbReference type="EMBL" id="RBNJ01014924">
    <property type="protein sequence ID" value="RUS24787.1"/>
    <property type="molecule type" value="Genomic_DNA"/>
</dbReference>
<feature type="compositionally biased region" description="Basic and acidic residues" evidence="1">
    <location>
        <begin position="75"/>
        <end position="85"/>
    </location>
</feature>
<accession>A0A433Q4T6</accession>
<evidence type="ECO:0000259" key="2">
    <source>
        <dbReference type="Pfam" id="PF15377"/>
    </source>
</evidence>
<feature type="compositionally biased region" description="Basic and acidic residues" evidence="1">
    <location>
        <begin position="30"/>
        <end position="46"/>
    </location>
</feature>
<evidence type="ECO:0000256" key="1">
    <source>
        <dbReference type="SAM" id="MobiDB-lite"/>
    </source>
</evidence>
<dbReference type="Proteomes" id="UP000274822">
    <property type="component" value="Unassembled WGS sequence"/>
</dbReference>
<reference evidence="3 4" key="1">
    <citation type="journal article" date="2018" name="New Phytol.">
        <title>Phylogenomics of Endogonaceae and evolution of mycorrhizas within Mucoromycota.</title>
        <authorList>
            <person name="Chang Y."/>
            <person name="Desiro A."/>
            <person name="Na H."/>
            <person name="Sandor L."/>
            <person name="Lipzen A."/>
            <person name="Clum A."/>
            <person name="Barry K."/>
            <person name="Grigoriev I.V."/>
            <person name="Martin F.M."/>
            <person name="Stajich J.E."/>
            <person name="Smith M.E."/>
            <person name="Bonito G."/>
            <person name="Spatafora J.W."/>
        </authorList>
    </citation>
    <scope>NUCLEOTIDE SEQUENCE [LARGE SCALE GENOMIC DNA]</scope>
    <source>
        <strain evidence="3 4">AD002</strain>
    </source>
</reference>